<evidence type="ECO:0000313" key="2">
    <source>
        <dbReference type="EMBL" id="RRR68783.1"/>
    </source>
</evidence>
<dbReference type="EMBL" id="RSAS01000694">
    <property type="protein sequence ID" value="RRR68783.1"/>
    <property type="molecule type" value="Genomic_DNA"/>
</dbReference>
<accession>A0A426TUF8</accession>
<dbReference type="Proteomes" id="UP000280307">
    <property type="component" value="Unassembled WGS sequence"/>
</dbReference>
<organism evidence="2 3">
    <name type="scientific">Candidatus Viridilinea halotolerans</name>
    <dbReference type="NCBI Taxonomy" id="2491704"/>
    <lineage>
        <taxon>Bacteria</taxon>
        <taxon>Bacillati</taxon>
        <taxon>Chloroflexota</taxon>
        <taxon>Chloroflexia</taxon>
        <taxon>Chloroflexales</taxon>
        <taxon>Chloroflexineae</taxon>
        <taxon>Oscillochloridaceae</taxon>
        <taxon>Candidatus Viridilinea</taxon>
    </lineage>
</organism>
<feature type="coiled-coil region" evidence="1">
    <location>
        <begin position="36"/>
        <end position="70"/>
    </location>
</feature>
<proteinExistence type="predicted"/>
<dbReference type="AlphaFoldDB" id="A0A426TUF8"/>
<keyword evidence="1" id="KW-0175">Coiled coil</keyword>
<evidence type="ECO:0000256" key="1">
    <source>
        <dbReference type="SAM" id="Coils"/>
    </source>
</evidence>
<sequence>MIKLQLREQYPDEDFSLKPKEWREKRKATSREQDQYKAARADFSDYQTELSDYQHQVADWEKAMADAASRQPEPSVTERMFNTLSDLQKQAQQIAEQLRSGGEG</sequence>
<protein>
    <submittedName>
        <fullName evidence="2">Uncharacterized protein</fullName>
    </submittedName>
</protein>
<reference evidence="2 3" key="1">
    <citation type="submission" date="2018-12" db="EMBL/GenBank/DDBJ databases">
        <title>Genome Sequence of Candidatus Viridilinea halotolerans isolated from saline sulfide-rich spring.</title>
        <authorList>
            <person name="Grouzdev D.S."/>
            <person name="Burganskaya E.I."/>
            <person name="Krutkina M.S."/>
            <person name="Sukhacheva M.V."/>
            <person name="Gorlenko V.M."/>
        </authorList>
    </citation>
    <scope>NUCLEOTIDE SEQUENCE [LARGE SCALE GENOMIC DNA]</scope>
    <source>
        <strain evidence="2">Chok-6</strain>
    </source>
</reference>
<comment type="caution">
    <text evidence="2">The sequence shown here is derived from an EMBL/GenBank/DDBJ whole genome shotgun (WGS) entry which is preliminary data.</text>
</comment>
<evidence type="ECO:0000313" key="3">
    <source>
        <dbReference type="Proteomes" id="UP000280307"/>
    </source>
</evidence>
<gene>
    <name evidence="2" type="ORF">EI684_17040</name>
</gene>
<name>A0A426TUF8_9CHLR</name>